<gene>
    <name evidence="1" type="ORF">G4B88_016049</name>
</gene>
<proteinExistence type="predicted"/>
<reference evidence="1 2" key="1">
    <citation type="journal article" date="2020" name="bioRxiv">
        <title>Sequence and annotation of 42 cannabis genomes reveals extensive copy number variation in cannabinoid synthesis and pathogen resistance genes.</title>
        <authorList>
            <person name="Mckernan K.J."/>
            <person name="Helbert Y."/>
            <person name="Kane L.T."/>
            <person name="Ebling H."/>
            <person name="Zhang L."/>
            <person name="Liu B."/>
            <person name="Eaton Z."/>
            <person name="Mclaughlin S."/>
            <person name="Kingan S."/>
            <person name="Baybayan P."/>
            <person name="Concepcion G."/>
            <person name="Jordan M."/>
            <person name="Riva A."/>
            <person name="Barbazuk W."/>
            <person name="Harkins T."/>
        </authorList>
    </citation>
    <scope>NUCLEOTIDE SEQUENCE [LARGE SCALE GENOMIC DNA]</scope>
    <source>
        <strain evidence="2">cv. Jamaican Lion 4</strain>
        <tissue evidence="1">Leaf</tissue>
    </source>
</reference>
<dbReference type="InterPro" id="IPR032675">
    <property type="entry name" value="LRR_dom_sf"/>
</dbReference>
<dbReference type="Gene3D" id="3.80.10.10">
    <property type="entry name" value="Ribonuclease Inhibitor"/>
    <property type="match status" value="1"/>
</dbReference>
<accession>A0A7J6DJY3</accession>
<name>A0A7J6DJY3_CANSA</name>
<dbReference type="SUPFAM" id="SSF52058">
    <property type="entry name" value="L domain-like"/>
    <property type="match status" value="1"/>
</dbReference>
<evidence type="ECO:0000313" key="2">
    <source>
        <dbReference type="Proteomes" id="UP000583929"/>
    </source>
</evidence>
<evidence type="ECO:0000313" key="1">
    <source>
        <dbReference type="EMBL" id="KAF4346110.1"/>
    </source>
</evidence>
<comment type="caution">
    <text evidence="1">The sequence shown here is derived from an EMBL/GenBank/DDBJ whole genome shotgun (WGS) entry which is preliminary data.</text>
</comment>
<dbReference type="Proteomes" id="UP000583929">
    <property type="component" value="Unassembled WGS sequence"/>
</dbReference>
<protein>
    <submittedName>
        <fullName evidence="1">Uncharacterized protein</fullName>
    </submittedName>
</protein>
<dbReference type="AlphaFoldDB" id="A0A7J6DJY3"/>
<sequence>MFLPLYPPLQKLQLLSCGSSFRSLNMDLFPNLKTLSIGNNHYFEALSMSDGKSLEELTYLHIEHCGSFVSFPNGVLIAPKLIEFVINYCLKLKWLPKKMTSLSALNDFEVIDCPLMEPFLKMKVVCLLVCQDFEYPMMMKWNWQTLSHLTILHILGNKEDMEPFPEEGLLPTTITSLSIMSFAKLRSLDKNGLR</sequence>
<keyword evidence="2" id="KW-1185">Reference proteome</keyword>
<organism evidence="1 2">
    <name type="scientific">Cannabis sativa</name>
    <name type="common">Hemp</name>
    <name type="synonym">Marijuana</name>
    <dbReference type="NCBI Taxonomy" id="3483"/>
    <lineage>
        <taxon>Eukaryota</taxon>
        <taxon>Viridiplantae</taxon>
        <taxon>Streptophyta</taxon>
        <taxon>Embryophyta</taxon>
        <taxon>Tracheophyta</taxon>
        <taxon>Spermatophyta</taxon>
        <taxon>Magnoliopsida</taxon>
        <taxon>eudicotyledons</taxon>
        <taxon>Gunneridae</taxon>
        <taxon>Pentapetalae</taxon>
        <taxon>rosids</taxon>
        <taxon>fabids</taxon>
        <taxon>Rosales</taxon>
        <taxon>Cannabaceae</taxon>
        <taxon>Cannabis</taxon>
    </lineage>
</organism>
<dbReference type="EMBL" id="JAATIQ010001157">
    <property type="protein sequence ID" value="KAF4346110.1"/>
    <property type="molecule type" value="Genomic_DNA"/>
</dbReference>